<evidence type="ECO:0000313" key="4">
    <source>
        <dbReference type="Proteomes" id="UP001384579"/>
    </source>
</evidence>
<gene>
    <name evidence="3" type="ORF">WMG39_02755</name>
</gene>
<sequence>MKNLLLLGTLSFSIAFGLGLAVEKDVTKGAIIGGIATISTLSSAFVLTKQSERELKNTHSHTEQLKSIKNDIVSLKNQRRQLVQIIESQTQVKTTIEAEYNSIIIEFARVKEEIKSLNIQRDNLQNVIADFESKHKKYLYLIANKIEQKITIKQEDNSVLGKIQKPQNKIINKTEKNTLYAKRIFDIPQSFWSIYEYNVDTFRSQIPRKDWGHYWNKMAHGVAILSEENTLLTYFAFYGGSHYYKLVYLLDKLFSDLTQLQIDVKIDIIDYGCGQALGTTCLLDYLIHNNLPNITIDSITLIEPSEVALNRGILHINHLSLYSNPINIKSLNKKLQYLKKDDLYTLNQNIKLHIFSNILDVTGFEINNLANTIKESQSGINYFICVSPTDLHNRIQLFFDFWNKTGCPIEEIQLSSEDLYYDTWRFKSDKFQRDKIHRVQKLFYVNL</sequence>
<protein>
    <submittedName>
        <fullName evidence="3">Uncharacterized protein</fullName>
    </submittedName>
</protein>
<keyword evidence="2" id="KW-1133">Transmembrane helix</keyword>
<keyword evidence="1" id="KW-0175">Coiled coil</keyword>
<dbReference type="EMBL" id="JBBLXS010000019">
    <property type="protein sequence ID" value="MEK0183762.1"/>
    <property type="molecule type" value="Genomic_DNA"/>
</dbReference>
<keyword evidence="2" id="KW-0812">Transmembrane</keyword>
<reference evidence="3 4" key="1">
    <citation type="journal article" date="2020" name="Harmful Algae">
        <title>Molecular and morphological characterization of a novel dihydroanatoxin-a producing Microcoleus species (cyanobacteria) from the Russian River, California, USA.</title>
        <authorList>
            <person name="Conklin K.Y."/>
            <person name="Stancheva R."/>
            <person name="Otten T.G."/>
            <person name="Fadness R."/>
            <person name="Boyer G.L."/>
            <person name="Read B."/>
            <person name="Zhang X."/>
            <person name="Sheath R.G."/>
        </authorList>
    </citation>
    <scope>NUCLEOTIDE SEQUENCE [LARGE SCALE GENOMIC DNA]</scope>
    <source>
        <strain evidence="3 4">PTRS2</strain>
    </source>
</reference>
<accession>A0ABU8YHC8</accession>
<feature type="coiled-coil region" evidence="1">
    <location>
        <begin position="65"/>
        <end position="134"/>
    </location>
</feature>
<organism evidence="3 4">
    <name type="scientific">Microcoleus anatoxicus PTRS2</name>
    <dbReference type="NCBI Taxonomy" id="2705321"/>
    <lineage>
        <taxon>Bacteria</taxon>
        <taxon>Bacillati</taxon>
        <taxon>Cyanobacteriota</taxon>
        <taxon>Cyanophyceae</taxon>
        <taxon>Oscillatoriophycideae</taxon>
        <taxon>Oscillatoriales</taxon>
        <taxon>Microcoleaceae</taxon>
        <taxon>Microcoleus</taxon>
        <taxon>Microcoleus anatoxicus</taxon>
    </lineage>
</organism>
<keyword evidence="4" id="KW-1185">Reference proteome</keyword>
<dbReference type="RefSeq" id="WP_340519587.1">
    <property type="nucleotide sequence ID" value="NZ_JBBLXS010000019.1"/>
</dbReference>
<dbReference type="Proteomes" id="UP001384579">
    <property type="component" value="Unassembled WGS sequence"/>
</dbReference>
<keyword evidence="2" id="KW-0472">Membrane</keyword>
<comment type="caution">
    <text evidence="3">The sequence shown here is derived from an EMBL/GenBank/DDBJ whole genome shotgun (WGS) entry which is preliminary data.</text>
</comment>
<evidence type="ECO:0000313" key="3">
    <source>
        <dbReference type="EMBL" id="MEK0183762.1"/>
    </source>
</evidence>
<proteinExistence type="predicted"/>
<feature type="transmembrane region" description="Helical" evidence="2">
    <location>
        <begin position="31"/>
        <end position="48"/>
    </location>
</feature>
<name>A0ABU8YHC8_9CYAN</name>
<evidence type="ECO:0000256" key="1">
    <source>
        <dbReference type="SAM" id="Coils"/>
    </source>
</evidence>
<evidence type="ECO:0000256" key="2">
    <source>
        <dbReference type="SAM" id="Phobius"/>
    </source>
</evidence>